<accession>A0ABS2NHA1</accession>
<organism evidence="2 3">
    <name type="scientific">Rossellomorea pakistanensis</name>
    <dbReference type="NCBI Taxonomy" id="992288"/>
    <lineage>
        <taxon>Bacteria</taxon>
        <taxon>Bacillati</taxon>
        <taxon>Bacillota</taxon>
        <taxon>Bacilli</taxon>
        <taxon>Bacillales</taxon>
        <taxon>Bacillaceae</taxon>
        <taxon>Rossellomorea</taxon>
    </lineage>
</organism>
<comment type="caution">
    <text evidence="2">The sequence shown here is derived from an EMBL/GenBank/DDBJ whole genome shotgun (WGS) entry which is preliminary data.</text>
</comment>
<gene>
    <name evidence="2" type="ORF">JOC86_003790</name>
</gene>
<sequence length="423" mass="50629">MNQTLLYEFIVIMERKKWNKTDLATKTGIHISDISRIFNEKKPLSLHNLDAITKAFDLPEGTFYLQYVQACFNQKHHLDKRRSVPYIYKCALHGYDKELSYMITEMLEESSKSVRTKNLNYLFSVAEQLFNEGFENESLPLYEIIIEHMPNRFSEEVAISYFRKFYMKRFNEKGQFSLAHVLEHIAYMPEKFQELSYLWITATYYMLKEWDEVLYYARRLEKMAKEEDHYGRALLYQSFAITRLGSSLEEVLALIDRYEKVNDYYADIAIGNRFVAYIEFQQFQFVDDYLNWLIDRDDLFVGLPRILETYVKLNRLTDASLLLKRFKDEIAEMSTSNELFKQQIYLDFCYSHALYQCADNRYTEGLNELLNVAEQANNKGIQEKYKQCLLSLWKYRNYLTPEHEQKYIELLSIKENRKIIGQP</sequence>
<evidence type="ECO:0000313" key="3">
    <source>
        <dbReference type="Proteomes" id="UP001646157"/>
    </source>
</evidence>
<dbReference type="SMART" id="SM00530">
    <property type="entry name" value="HTH_XRE"/>
    <property type="match status" value="1"/>
</dbReference>
<dbReference type="RefSeq" id="WP_205174416.1">
    <property type="nucleotide sequence ID" value="NZ_JAFBDZ010000004.1"/>
</dbReference>
<dbReference type="SUPFAM" id="SSF47413">
    <property type="entry name" value="lambda repressor-like DNA-binding domains"/>
    <property type="match status" value="1"/>
</dbReference>
<feature type="domain" description="HTH cro/C1-type" evidence="1">
    <location>
        <begin position="12"/>
        <end position="63"/>
    </location>
</feature>
<protein>
    <submittedName>
        <fullName evidence="2">Transcriptional regulator with XRE-family HTH domain</fullName>
    </submittedName>
</protein>
<dbReference type="Proteomes" id="UP001646157">
    <property type="component" value="Unassembled WGS sequence"/>
</dbReference>
<name>A0ABS2NHA1_9BACI</name>
<dbReference type="EMBL" id="JAFBDZ010000004">
    <property type="protein sequence ID" value="MBM7587217.1"/>
    <property type="molecule type" value="Genomic_DNA"/>
</dbReference>
<dbReference type="InterPro" id="IPR010982">
    <property type="entry name" value="Lambda_DNA-bd_dom_sf"/>
</dbReference>
<dbReference type="InterPro" id="IPR001387">
    <property type="entry name" value="Cro/C1-type_HTH"/>
</dbReference>
<proteinExistence type="predicted"/>
<keyword evidence="3" id="KW-1185">Reference proteome</keyword>
<evidence type="ECO:0000259" key="1">
    <source>
        <dbReference type="PROSITE" id="PS50943"/>
    </source>
</evidence>
<dbReference type="PROSITE" id="PS50943">
    <property type="entry name" value="HTH_CROC1"/>
    <property type="match status" value="1"/>
</dbReference>
<dbReference type="CDD" id="cd00093">
    <property type="entry name" value="HTH_XRE"/>
    <property type="match status" value="1"/>
</dbReference>
<dbReference type="Pfam" id="PF13443">
    <property type="entry name" value="HTH_26"/>
    <property type="match status" value="1"/>
</dbReference>
<dbReference type="Gene3D" id="1.10.260.40">
    <property type="entry name" value="lambda repressor-like DNA-binding domains"/>
    <property type="match status" value="1"/>
</dbReference>
<evidence type="ECO:0000313" key="2">
    <source>
        <dbReference type="EMBL" id="MBM7587217.1"/>
    </source>
</evidence>
<reference evidence="2 3" key="1">
    <citation type="submission" date="2021-01" db="EMBL/GenBank/DDBJ databases">
        <title>Genomic Encyclopedia of Type Strains, Phase IV (KMG-IV): sequencing the most valuable type-strain genomes for metagenomic binning, comparative biology and taxonomic classification.</title>
        <authorList>
            <person name="Goeker M."/>
        </authorList>
    </citation>
    <scope>NUCLEOTIDE SEQUENCE [LARGE SCALE GENOMIC DNA]</scope>
    <source>
        <strain evidence="2 3">DSM 24834</strain>
    </source>
</reference>